<sequence length="288" mass="32730">MFWKAQPGYWEDGDITFAYLTRQDTKPDMQSLGIFVINLDGSHDRLASISDKLAAFGISFERVSAVDGRPLDLSTVGDYNAERAERYMGRSLVGGEIGCYYSHLKVAKQFLQSEANYALVLEDDALPLCNPVALLEQALPELEAVDPRWRLINIGNNKLKIATPIANYNVDGHACQLVAAHYFPMTTSAIVWSREGARLFVEEHREIFAPVDNYLRYWLTRTGHGYSFWPAPVTTTDAASQIVAGAGQRRNTHKRRWYYGLAKQYRLLMDKFIASRHQQRFAKSRQSK</sequence>
<dbReference type="AlphaFoldDB" id="A0A135P3F9"/>
<dbReference type="CDD" id="cd06532">
    <property type="entry name" value="Glyco_transf_25"/>
    <property type="match status" value="1"/>
</dbReference>
<reference evidence="2 3" key="1">
    <citation type="submission" date="2015-11" db="EMBL/GenBank/DDBJ databases">
        <title>Draft genome sequence of Agrobacterium sp. R89-1.</title>
        <authorList>
            <person name="Zahradnik J."/>
            <person name="Kyslikova E."/>
            <person name="Palyzova A."/>
            <person name="Kyslik P."/>
        </authorList>
    </citation>
    <scope>NUCLEOTIDE SEQUENCE [LARGE SCALE GENOMIC DNA]</scope>
    <source>
        <strain evidence="2 3">R89-1</strain>
    </source>
</reference>
<proteinExistence type="predicted"/>
<accession>A0A135P3F9</accession>
<evidence type="ECO:0000313" key="2">
    <source>
        <dbReference type="EMBL" id="KXG85940.1"/>
    </source>
</evidence>
<gene>
    <name evidence="2" type="ORF">ATO67_04775</name>
</gene>
<name>A0A135P3F9_9HYPH</name>
<feature type="domain" description="Glycosyl transferase family 25" evidence="1">
    <location>
        <begin position="34"/>
        <end position="127"/>
    </location>
</feature>
<organism evidence="2 3">
    <name type="scientific">Agrobacterium bohemicum</name>
    <dbReference type="NCBI Taxonomy" id="2052828"/>
    <lineage>
        <taxon>Bacteria</taxon>
        <taxon>Pseudomonadati</taxon>
        <taxon>Pseudomonadota</taxon>
        <taxon>Alphaproteobacteria</taxon>
        <taxon>Hyphomicrobiales</taxon>
        <taxon>Rhizobiaceae</taxon>
        <taxon>Rhizobium/Agrobacterium group</taxon>
        <taxon>Agrobacterium</taxon>
    </lineage>
</organism>
<dbReference type="Pfam" id="PF01755">
    <property type="entry name" value="Glyco_transf_25"/>
    <property type="match status" value="1"/>
</dbReference>
<dbReference type="STRING" id="2052828.ATO67_04775"/>
<dbReference type="InterPro" id="IPR002654">
    <property type="entry name" value="Glyco_trans_25"/>
</dbReference>
<evidence type="ECO:0000313" key="3">
    <source>
        <dbReference type="Proteomes" id="UP000070498"/>
    </source>
</evidence>
<protein>
    <recommendedName>
        <fullName evidence="1">Glycosyl transferase family 25 domain-containing protein</fullName>
    </recommendedName>
</protein>
<keyword evidence="3" id="KW-1185">Reference proteome</keyword>
<dbReference type="Proteomes" id="UP000070498">
    <property type="component" value="Unassembled WGS sequence"/>
</dbReference>
<dbReference type="EMBL" id="LNUW01000028">
    <property type="protein sequence ID" value="KXG85940.1"/>
    <property type="molecule type" value="Genomic_DNA"/>
</dbReference>
<comment type="caution">
    <text evidence="2">The sequence shown here is derived from an EMBL/GenBank/DDBJ whole genome shotgun (WGS) entry which is preliminary data.</text>
</comment>
<evidence type="ECO:0000259" key="1">
    <source>
        <dbReference type="Pfam" id="PF01755"/>
    </source>
</evidence>